<keyword evidence="2" id="KW-0812">Transmembrane</keyword>
<comment type="caution">
    <text evidence="3">The sequence shown here is derived from an EMBL/GenBank/DDBJ whole genome shotgun (WGS) entry which is preliminary data.</text>
</comment>
<gene>
    <name evidence="3" type="ORF">RRF57_007120</name>
</gene>
<protein>
    <submittedName>
        <fullName evidence="3">Uncharacterized protein</fullName>
    </submittedName>
</protein>
<keyword evidence="4" id="KW-1185">Reference proteome</keyword>
<keyword evidence="2" id="KW-0472">Membrane</keyword>
<evidence type="ECO:0000256" key="2">
    <source>
        <dbReference type="SAM" id="Phobius"/>
    </source>
</evidence>
<reference evidence="3 4" key="1">
    <citation type="submission" date="2023-10" db="EMBL/GenBank/DDBJ databases">
        <title>Draft genome sequence of Xylaria bambusicola isolate GMP-LS, the root and basal stem rot pathogen of sugarcane in Indonesia.</title>
        <authorList>
            <person name="Selvaraj P."/>
            <person name="Muralishankar V."/>
            <person name="Muruganantham S."/>
            <person name="Sp S."/>
            <person name="Haryani S."/>
            <person name="Lau K.J.X."/>
            <person name="Naqvi N.I."/>
        </authorList>
    </citation>
    <scope>NUCLEOTIDE SEQUENCE [LARGE SCALE GENOMIC DNA]</scope>
    <source>
        <strain evidence="3">GMP-LS</strain>
    </source>
</reference>
<accession>A0AAN7UT84</accession>
<feature type="region of interest" description="Disordered" evidence="1">
    <location>
        <begin position="188"/>
        <end position="212"/>
    </location>
</feature>
<evidence type="ECO:0000313" key="3">
    <source>
        <dbReference type="EMBL" id="KAK5631406.1"/>
    </source>
</evidence>
<feature type="transmembrane region" description="Helical" evidence="2">
    <location>
        <begin position="134"/>
        <end position="156"/>
    </location>
</feature>
<evidence type="ECO:0000256" key="1">
    <source>
        <dbReference type="SAM" id="MobiDB-lite"/>
    </source>
</evidence>
<proteinExistence type="predicted"/>
<feature type="compositionally biased region" description="Basic and acidic residues" evidence="1">
    <location>
        <begin position="193"/>
        <end position="210"/>
    </location>
</feature>
<dbReference type="AlphaFoldDB" id="A0AAN7UT84"/>
<dbReference type="EMBL" id="JAWHQM010000019">
    <property type="protein sequence ID" value="KAK5631406.1"/>
    <property type="molecule type" value="Genomic_DNA"/>
</dbReference>
<sequence length="253" mass="28708">MGKLRGVRELELRFLRNQQQGADRDIEAARADDNYVNEEFTVLIKMLRLHEFMPIIPVQTLALLIKVMMLRHKSMGSTLIQTRERIAEDGDGCIFLSKILPVNSSSEVHSHTLFDSLYHALQGGFDSLTTSQKVLTIVISTLGFFIFIACILLACIKRKRIGRLLPTRTSRGVHDLELGYLRNQQQGVNPRVETADVNDRRPTSDARTGEEVNPDTEINAHIETTHVDDHQLVTTGNQGERWQWIRSPIKALV</sequence>
<dbReference type="Proteomes" id="UP001305414">
    <property type="component" value="Unassembled WGS sequence"/>
</dbReference>
<evidence type="ECO:0000313" key="4">
    <source>
        <dbReference type="Proteomes" id="UP001305414"/>
    </source>
</evidence>
<name>A0AAN7UT84_9PEZI</name>
<keyword evidence="2" id="KW-1133">Transmembrane helix</keyword>
<organism evidence="3 4">
    <name type="scientific">Xylaria bambusicola</name>
    <dbReference type="NCBI Taxonomy" id="326684"/>
    <lineage>
        <taxon>Eukaryota</taxon>
        <taxon>Fungi</taxon>
        <taxon>Dikarya</taxon>
        <taxon>Ascomycota</taxon>
        <taxon>Pezizomycotina</taxon>
        <taxon>Sordariomycetes</taxon>
        <taxon>Xylariomycetidae</taxon>
        <taxon>Xylariales</taxon>
        <taxon>Xylariaceae</taxon>
        <taxon>Xylaria</taxon>
    </lineage>
</organism>